<dbReference type="EMBL" id="GBRH01253746">
    <property type="protein sequence ID" value="JAD44149.1"/>
    <property type="molecule type" value="Transcribed_RNA"/>
</dbReference>
<dbReference type="AlphaFoldDB" id="A0A0A8ZXR1"/>
<protein>
    <submittedName>
        <fullName evidence="1">Uncharacterized protein</fullName>
    </submittedName>
</protein>
<organism evidence="1">
    <name type="scientific">Arundo donax</name>
    <name type="common">Giant reed</name>
    <name type="synonym">Donax arundinaceus</name>
    <dbReference type="NCBI Taxonomy" id="35708"/>
    <lineage>
        <taxon>Eukaryota</taxon>
        <taxon>Viridiplantae</taxon>
        <taxon>Streptophyta</taxon>
        <taxon>Embryophyta</taxon>
        <taxon>Tracheophyta</taxon>
        <taxon>Spermatophyta</taxon>
        <taxon>Magnoliopsida</taxon>
        <taxon>Liliopsida</taxon>
        <taxon>Poales</taxon>
        <taxon>Poaceae</taxon>
        <taxon>PACMAD clade</taxon>
        <taxon>Arundinoideae</taxon>
        <taxon>Arundineae</taxon>
        <taxon>Arundo</taxon>
    </lineage>
</organism>
<sequence length="45" mass="5211">MGKSFICFPQIEVELFYPNSETKIFCGCVQGNMKLHCLLKLKRTD</sequence>
<evidence type="ECO:0000313" key="1">
    <source>
        <dbReference type="EMBL" id="JAD44149.1"/>
    </source>
</evidence>
<accession>A0A0A8ZXR1</accession>
<reference evidence="1" key="1">
    <citation type="submission" date="2014-09" db="EMBL/GenBank/DDBJ databases">
        <authorList>
            <person name="Magalhaes I.L.F."/>
            <person name="Oliveira U."/>
            <person name="Santos F.R."/>
            <person name="Vidigal T.H.D.A."/>
            <person name="Brescovit A.D."/>
            <person name="Santos A.J."/>
        </authorList>
    </citation>
    <scope>NUCLEOTIDE SEQUENCE</scope>
    <source>
        <tissue evidence="1">Shoot tissue taken approximately 20 cm above the soil surface</tissue>
    </source>
</reference>
<reference evidence="1" key="2">
    <citation type="journal article" date="2015" name="Data Brief">
        <title>Shoot transcriptome of the giant reed, Arundo donax.</title>
        <authorList>
            <person name="Barrero R.A."/>
            <person name="Guerrero F.D."/>
            <person name="Moolhuijzen P."/>
            <person name="Goolsby J.A."/>
            <person name="Tidwell J."/>
            <person name="Bellgard S.E."/>
            <person name="Bellgard M.I."/>
        </authorList>
    </citation>
    <scope>NUCLEOTIDE SEQUENCE</scope>
    <source>
        <tissue evidence="1">Shoot tissue taken approximately 20 cm above the soil surface</tissue>
    </source>
</reference>
<name>A0A0A8ZXR1_ARUDO</name>
<proteinExistence type="predicted"/>